<name>A0A7S0RF24_9CHLO</name>
<feature type="region of interest" description="Disordered" evidence="1">
    <location>
        <begin position="210"/>
        <end position="248"/>
    </location>
</feature>
<dbReference type="PANTHER" id="PTHR35552">
    <property type="entry name" value="MEDIATOR OF RNA POLYMERASE II TRANSCRIPTION SUBUNIT 8"/>
    <property type="match status" value="1"/>
</dbReference>
<dbReference type="GO" id="GO:0016592">
    <property type="term" value="C:mediator complex"/>
    <property type="evidence" value="ECO:0007669"/>
    <property type="project" value="InterPro"/>
</dbReference>
<proteinExistence type="predicted"/>
<reference evidence="2" key="1">
    <citation type="submission" date="2021-01" db="EMBL/GenBank/DDBJ databases">
        <authorList>
            <person name="Corre E."/>
            <person name="Pelletier E."/>
            <person name="Niang G."/>
            <person name="Scheremetjew M."/>
            <person name="Finn R."/>
            <person name="Kale V."/>
            <person name="Holt S."/>
            <person name="Cochrane G."/>
            <person name="Meng A."/>
            <person name="Brown T."/>
            <person name="Cohen L."/>
        </authorList>
    </citation>
    <scope>NUCLEOTIDE SEQUENCE</scope>
    <source>
        <strain evidence="2">SAG 11-49</strain>
    </source>
</reference>
<dbReference type="AlphaFoldDB" id="A0A7S0RF24"/>
<feature type="compositionally biased region" description="Low complexity" evidence="1">
    <location>
        <begin position="210"/>
        <end position="219"/>
    </location>
</feature>
<evidence type="ECO:0000313" key="2">
    <source>
        <dbReference type="EMBL" id="CAD8675734.1"/>
    </source>
</evidence>
<dbReference type="InterPro" id="IPR038795">
    <property type="entry name" value="MED8_plant"/>
</dbReference>
<accession>A0A7S0RF24</accession>
<organism evidence="2">
    <name type="scientific">Chlamydomonas leiostraca</name>
    <dbReference type="NCBI Taxonomy" id="1034604"/>
    <lineage>
        <taxon>Eukaryota</taxon>
        <taxon>Viridiplantae</taxon>
        <taxon>Chlorophyta</taxon>
        <taxon>core chlorophytes</taxon>
        <taxon>Chlorophyceae</taxon>
        <taxon>CS clade</taxon>
        <taxon>Chlamydomonadales</taxon>
        <taxon>Chlamydomonadaceae</taxon>
        <taxon>Chlamydomonas</taxon>
    </lineage>
</organism>
<evidence type="ECO:0008006" key="3">
    <source>
        <dbReference type="Google" id="ProtNLM"/>
    </source>
</evidence>
<protein>
    <recommendedName>
        <fullName evidence="3">Mediator of RNA polymerase II transcription subunit 8</fullName>
    </recommendedName>
</protein>
<dbReference type="PANTHER" id="PTHR35552:SF1">
    <property type="entry name" value="MEDIATOR OF RNA POLYMERASE II TRANSCRIPTION SUBUNIT 8"/>
    <property type="match status" value="1"/>
</dbReference>
<sequence>MQQPTTAVDARAQGIMGAGSGQFNLAAARARAQELRASITEVINALITNAHELNWEAVLKKFTTINIQIMALREQLRGVLRTVVVHPRLVDDPRFAQALPIQLASAVLPEMEAGDSALVAREAGHLDARGVPPSSRYEVADSAIEDFNRLVSDLTGPGGMLWGETSNKAQGTGARQDMAARSKVIAKSIAAARQAQQHVALLRAGSGPGAAAAAGAPAAKRARGNESSQGGQDPALVVLLSGPIPKQH</sequence>
<gene>
    <name evidence="2" type="ORF">CLEI1391_LOCUS7060</name>
</gene>
<dbReference type="EMBL" id="HBFB01012491">
    <property type="protein sequence ID" value="CAD8675734.1"/>
    <property type="molecule type" value="Transcribed_RNA"/>
</dbReference>
<evidence type="ECO:0000256" key="1">
    <source>
        <dbReference type="SAM" id="MobiDB-lite"/>
    </source>
</evidence>